<gene>
    <name evidence="2" type="ORF">NIES2119_02315</name>
</gene>
<proteinExistence type="predicted"/>
<evidence type="ECO:0000259" key="1">
    <source>
        <dbReference type="Pfam" id="PF07589"/>
    </source>
</evidence>
<dbReference type="EMBL" id="MRCE01000002">
    <property type="protein sequence ID" value="OKH40611.1"/>
    <property type="molecule type" value="Genomic_DNA"/>
</dbReference>
<dbReference type="Pfam" id="PF07589">
    <property type="entry name" value="PEP-CTERM"/>
    <property type="match status" value="1"/>
</dbReference>
<dbReference type="InterPro" id="IPR013424">
    <property type="entry name" value="Ice-binding_C"/>
</dbReference>
<evidence type="ECO:0000313" key="2">
    <source>
        <dbReference type="EMBL" id="OKH40611.1"/>
    </source>
</evidence>
<dbReference type="STRING" id="454136.NIES2119_02315"/>
<protein>
    <recommendedName>
        <fullName evidence="1">Ice-binding protein C-terminal domain-containing protein</fullName>
    </recommendedName>
</protein>
<name>A0A1U7ISY0_9CYAN</name>
<reference evidence="2 3" key="1">
    <citation type="submission" date="2016-11" db="EMBL/GenBank/DDBJ databases">
        <title>Draft Genome Sequences of Nine Cyanobacterial Strains from Diverse Habitats.</title>
        <authorList>
            <person name="Zhu T."/>
            <person name="Hou S."/>
            <person name="Lu X."/>
            <person name="Hess W.R."/>
        </authorList>
    </citation>
    <scope>NUCLEOTIDE SEQUENCE [LARGE SCALE GENOMIC DNA]</scope>
    <source>
        <strain evidence="2 3">IAM M-71</strain>
    </source>
</reference>
<feature type="domain" description="Ice-binding protein C-terminal" evidence="1">
    <location>
        <begin position="147"/>
        <end position="168"/>
    </location>
</feature>
<organism evidence="2 3">
    <name type="scientific">[Phormidium ambiguum] IAM M-71</name>
    <dbReference type="NCBI Taxonomy" id="454136"/>
    <lineage>
        <taxon>Bacteria</taxon>
        <taxon>Bacillati</taxon>
        <taxon>Cyanobacteriota</taxon>
        <taxon>Cyanophyceae</taxon>
        <taxon>Oscillatoriophycideae</taxon>
        <taxon>Aerosakkonematales</taxon>
        <taxon>Aerosakkonemataceae</taxon>
        <taxon>Floridanema</taxon>
    </lineage>
</organism>
<dbReference type="NCBIfam" id="TIGR02595">
    <property type="entry name" value="PEP_CTERM"/>
    <property type="match status" value="1"/>
</dbReference>
<comment type="caution">
    <text evidence="2">The sequence shown here is derived from an EMBL/GenBank/DDBJ whole genome shotgun (WGS) entry which is preliminary data.</text>
</comment>
<dbReference type="Proteomes" id="UP000185860">
    <property type="component" value="Unassembled WGS sequence"/>
</dbReference>
<accession>A0A1U7ISY0</accession>
<evidence type="ECO:0000313" key="3">
    <source>
        <dbReference type="Proteomes" id="UP000185860"/>
    </source>
</evidence>
<sequence>MLKTDAVNDNYAALEQFLEFTPGALDNVGNGQVFEGSALKQTITAQAGEVLTFDWNFLTNEPGQSTDFNDFAFFTINGTPVKLGDTFSSFSTSVAPFERETGFKSKSYSFLTSGTYTLGFGVVDVNDPGNNSGLLIDNVVLSKPSDSVPEPSTVLGILVLGSLGTIRRLFRQ</sequence>
<dbReference type="AlphaFoldDB" id="A0A1U7ISY0"/>